<dbReference type="Gene3D" id="1.10.287.70">
    <property type="match status" value="1"/>
</dbReference>
<dbReference type="EMBL" id="VSRR010005383">
    <property type="protein sequence ID" value="MPC42297.1"/>
    <property type="molecule type" value="Genomic_DNA"/>
</dbReference>
<gene>
    <name evidence="2" type="ORF">E2C01_035916</name>
</gene>
<proteinExistence type="predicted"/>
<evidence type="ECO:0000256" key="1">
    <source>
        <dbReference type="SAM" id="Phobius"/>
    </source>
</evidence>
<keyword evidence="1" id="KW-0812">Transmembrane</keyword>
<protein>
    <recommendedName>
        <fullName evidence="4">Ionotropic glutamate receptor C-terminal domain-containing protein</fullName>
    </recommendedName>
</protein>
<keyword evidence="1" id="KW-1133">Transmembrane helix</keyword>
<feature type="transmembrane region" description="Helical" evidence="1">
    <location>
        <begin position="35"/>
        <end position="55"/>
    </location>
</feature>
<organism evidence="2 3">
    <name type="scientific">Portunus trituberculatus</name>
    <name type="common">Swimming crab</name>
    <name type="synonym">Neptunus trituberculatus</name>
    <dbReference type="NCBI Taxonomy" id="210409"/>
    <lineage>
        <taxon>Eukaryota</taxon>
        <taxon>Metazoa</taxon>
        <taxon>Ecdysozoa</taxon>
        <taxon>Arthropoda</taxon>
        <taxon>Crustacea</taxon>
        <taxon>Multicrustacea</taxon>
        <taxon>Malacostraca</taxon>
        <taxon>Eumalacostraca</taxon>
        <taxon>Eucarida</taxon>
        <taxon>Decapoda</taxon>
        <taxon>Pleocyemata</taxon>
        <taxon>Brachyura</taxon>
        <taxon>Eubrachyura</taxon>
        <taxon>Portunoidea</taxon>
        <taxon>Portunidae</taxon>
        <taxon>Portuninae</taxon>
        <taxon>Portunus</taxon>
    </lineage>
</organism>
<evidence type="ECO:0000313" key="3">
    <source>
        <dbReference type="Proteomes" id="UP000324222"/>
    </source>
</evidence>
<keyword evidence="1" id="KW-0472">Membrane</keyword>
<dbReference type="Proteomes" id="UP000324222">
    <property type="component" value="Unassembled WGS sequence"/>
</dbReference>
<evidence type="ECO:0008006" key="4">
    <source>
        <dbReference type="Google" id="ProtNLM"/>
    </source>
</evidence>
<sequence>MWRNRYGRLSGGAVVLEAVGTLLGQGLFGRLSTRHASHILLASWLFFGVVVGTAYRSSLIASLTIPKYPKRPETLEELVTYVENREK</sequence>
<name>A0A5B7F9R8_PORTR</name>
<feature type="transmembrane region" description="Helical" evidence="1">
    <location>
        <begin position="12"/>
        <end position="29"/>
    </location>
</feature>
<reference evidence="2 3" key="1">
    <citation type="submission" date="2019-05" db="EMBL/GenBank/DDBJ databases">
        <title>Another draft genome of Portunus trituberculatus and its Hox gene families provides insights of decapod evolution.</title>
        <authorList>
            <person name="Jeong J.-H."/>
            <person name="Song I."/>
            <person name="Kim S."/>
            <person name="Choi T."/>
            <person name="Kim D."/>
            <person name="Ryu S."/>
            <person name="Kim W."/>
        </authorList>
    </citation>
    <scope>NUCLEOTIDE SEQUENCE [LARGE SCALE GENOMIC DNA]</scope>
    <source>
        <tissue evidence="2">Muscle</tissue>
    </source>
</reference>
<accession>A0A5B7F9R8</accession>
<comment type="caution">
    <text evidence="2">The sequence shown here is derived from an EMBL/GenBank/DDBJ whole genome shotgun (WGS) entry which is preliminary data.</text>
</comment>
<dbReference type="AlphaFoldDB" id="A0A5B7F9R8"/>
<keyword evidence="3" id="KW-1185">Reference proteome</keyword>
<evidence type="ECO:0000313" key="2">
    <source>
        <dbReference type="EMBL" id="MPC42297.1"/>
    </source>
</evidence>